<dbReference type="EMBL" id="JAXCGZ010009557">
    <property type="protein sequence ID" value="KAK7076763.1"/>
    <property type="molecule type" value="Genomic_DNA"/>
</dbReference>
<reference evidence="1 2" key="1">
    <citation type="submission" date="2023-11" db="EMBL/GenBank/DDBJ databases">
        <title>Halocaridina rubra genome assembly.</title>
        <authorList>
            <person name="Smith C."/>
        </authorList>
    </citation>
    <scope>NUCLEOTIDE SEQUENCE [LARGE SCALE GENOMIC DNA]</scope>
    <source>
        <strain evidence="1">EP-1</strain>
        <tissue evidence="1">Whole</tissue>
    </source>
</reference>
<sequence>MTGFESHDYPSSGTKIHTDEDNFLEKLTTFPDTKYLSRDALPVQDFLSKTDSYRFSLTEREKKKKKKTIERTRLFYCVINTKYAKIRIQKNPQRTKLMKQYLLSLYLR</sequence>
<keyword evidence="2" id="KW-1185">Reference proteome</keyword>
<accession>A0AAN9A6N2</accession>
<evidence type="ECO:0000313" key="1">
    <source>
        <dbReference type="EMBL" id="KAK7076763.1"/>
    </source>
</evidence>
<name>A0AAN9A6N2_HALRR</name>
<protein>
    <submittedName>
        <fullName evidence="1">Uncharacterized protein</fullName>
    </submittedName>
</protein>
<dbReference type="AlphaFoldDB" id="A0AAN9A6N2"/>
<proteinExistence type="predicted"/>
<evidence type="ECO:0000313" key="2">
    <source>
        <dbReference type="Proteomes" id="UP001381693"/>
    </source>
</evidence>
<comment type="caution">
    <text evidence="1">The sequence shown here is derived from an EMBL/GenBank/DDBJ whole genome shotgun (WGS) entry which is preliminary data.</text>
</comment>
<organism evidence="1 2">
    <name type="scientific">Halocaridina rubra</name>
    <name type="common">Hawaiian red shrimp</name>
    <dbReference type="NCBI Taxonomy" id="373956"/>
    <lineage>
        <taxon>Eukaryota</taxon>
        <taxon>Metazoa</taxon>
        <taxon>Ecdysozoa</taxon>
        <taxon>Arthropoda</taxon>
        <taxon>Crustacea</taxon>
        <taxon>Multicrustacea</taxon>
        <taxon>Malacostraca</taxon>
        <taxon>Eumalacostraca</taxon>
        <taxon>Eucarida</taxon>
        <taxon>Decapoda</taxon>
        <taxon>Pleocyemata</taxon>
        <taxon>Caridea</taxon>
        <taxon>Atyoidea</taxon>
        <taxon>Atyidae</taxon>
        <taxon>Halocaridina</taxon>
    </lineage>
</organism>
<dbReference type="Proteomes" id="UP001381693">
    <property type="component" value="Unassembled WGS sequence"/>
</dbReference>
<gene>
    <name evidence="1" type="ORF">SK128_010514</name>
</gene>